<sequence>VEVKDAPRVELHNLLGLTGCEISINELPTKAAVPFVHAHKQNEEVYGVLGGKGQLYIDGQVVDIKAGDWFVIRPNGHRAIHASDDEGIKFICIQTKSGSLQEFTAGDAIILEEKTPWLK</sequence>
<reference evidence="3 4" key="1">
    <citation type="journal article" date="2019" name="Nat. Med.">
        <title>A library of human gut bacterial isolates paired with longitudinal multiomics data enables mechanistic microbiome research.</title>
        <authorList>
            <person name="Poyet M."/>
            <person name="Groussin M."/>
            <person name="Gibbons S.M."/>
            <person name="Avila-Pacheco J."/>
            <person name="Jiang X."/>
            <person name="Kearney S.M."/>
            <person name="Perrotta A.R."/>
            <person name="Berdy B."/>
            <person name="Zhao S."/>
            <person name="Lieberman T.D."/>
            <person name="Swanson P.K."/>
            <person name="Smith M."/>
            <person name="Roesemann S."/>
            <person name="Alexander J.E."/>
            <person name="Rich S.A."/>
            <person name="Livny J."/>
            <person name="Vlamakis H."/>
            <person name="Clish C."/>
            <person name="Bullock K."/>
            <person name="Deik A."/>
            <person name="Scott J."/>
            <person name="Pierce K.A."/>
            <person name="Xavier R.J."/>
            <person name="Alm E.J."/>
        </authorList>
    </citation>
    <scope>NUCLEOTIDE SEQUENCE [LARGE SCALE GENOMIC DNA]</scope>
    <source>
        <strain evidence="3 4">BIOML-A2</strain>
    </source>
</reference>
<dbReference type="EMBL" id="VVXK01000098">
    <property type="protein sequence ID" value="KAA2361830.1"/>
    <property type="molecule type" value="Genomic_DNA"/>
</dbReference>
<dbReference type="PANTHER" id="PTHR35848:SF6">
    <property type="entry name" value="CUPIN TYPE-2 DOMAIN-CONTAINING PROTEIN"/>
    <property type="match status" value="1"/>
</dbReference>
<name>A0A5B3FKU5_9BACT</name>
<protein>
    <submittedName>
        <fullName evidence="3">Cupin domain-containing protein</fullName>
    </submittedName>
</protein>
<evidence type="ECO:0000256" key="1">
    <source>
        <dbReference type="ARBA" id="ARBA00022723"/>
    </source>
</evidence>
<evidence type="ECO:0000313" key="4">
    <source>
        <dbReference type="Proteomes" id="UP000323567"/>
    </source>
</evidence>
<feature type="non-terminal residue" evidence="3">
    <location>
        <position position="1"/>
    </location>
</feature>
<evidence type="ECO:0000313" key="3">
    <source>
        <dbReference type="EMBL" id="KAA2361830.1"/>
    </source>
</evidence>
<keyword evidence="1" id="KW-0479">Metal-binding</keyword>
<dbReference type="Pfam" id="PF07883">
    <property type="entry name" value="Cupin_2"/>
    <property type="match status" value="1"/>
</dbReference>
<proteinExistence type="predicted"/>
<dbReference type="AlphaFoldDB" id="A0A5B3FKU5"/>
<comment type="caution">
    <text evidence="3">The sequence shown here is derived from an EMBL/GenBank/DDBJ whole genome shotgun (WGS) entry which is preliminary data.</text>
</comment>
<feature type="domain" description="Cupin type-2" evidence="2">
    <location>
        <begin position="30"/>
        <end position="93"/>
    </location>
</feature>
<evidence type="ECO:0000259" key="2">
    <source>
        <dbReference type="Pfam" id="PF07883"/>
    </source>
</evidence>
<dbReference type="SUPFAM" id="SSF51182">
    <property type="entry name" value="RmlC-like cupins"/>
    <property type="match status" value="1"/>
</dbReference>
<dbReference type="CDD" id="cd06985">
    <property type="entry name" value="cupin_BF4112"/>
    <property type="match status" value="1"/>
</dbReference>
<dbReference type="Gene3D" id="2.60.120.10">
    <property type="entry name" value="Jelly Rolls"/>
    <property type="match status" value="1"/>
</dbReference>
<dbReference type="Proteomes" id="UP000323567">
    <property type="component" value="Unassembled WGS sequence"/>
</dbReference>
<dbReference type="InterPro" id="IPR051610">
    <property type="entry name" value="GPI/OXD"/>
</dbReference>
<dbReference type="InterPro" id="IPR013096">
    <property type="entry name" value="Cupin_2"/>
</dbReference>
<organism evidence="3 4">
    <name type="scientific">Alistipes shahii</name>
    <dbReference type="NCBI Taxonomy" id="328814"/>
    <lineage>
        <taxon>Bacteria</taxon>
        <taxon>Pseudomonadati</taxon>
        <taxon>Bacteroidota</taxon>
        <taxon>Bacteroidia</taxon>
        <taxon>Bacteroidales</taxon>
        <taxon>Rikenellaceae</taxon>
        <taxon>Alistipes</taxon>
    </lineage>
</organism>
<dbReference type="PANTHER" id="PTHR35848">
    <property type="entry name" value="OXALATE-BINDING PROTEIN"/>
    <property type="match status" value="1"/>
</dbReference>
<dbReference type="GO" id="GO:0046872">
    <property type="term" value="F:metal ion binding"/>
    <property type="evidence" value="ECO:0007669"/>
    <property type="project" value="UniProtKB-KW"/>
</dbReference>
<dbReference type="InterPro" id="IPR014710">
    <property type="entry name" value="RmlC-like_jellyroll"/>
</dbReference>
<dbReference type="InterPro" id="IPR011051">
    <property type="entry name" value="RmlC_Cupin_sf"/>
</dbReference>
<accession>A0A5B3FKU5</accession>
<gene>
    <name evidence="3" type="ORF">F2Y13_16570</name>
</gene>